<dbReference type="InterPro" id="IPR002634">
    <property type="entry name" value="BolA"/>
</dbReference>
<proteinExistence type="inferred from homology"/>
<protein>
    <submittedName>
        <fullName evidence="2">Cell division protein BolA</fullName>
    </submittedName>
</protein>
<sequence>MNTLEQIEQALQALKPTQLEIEDDSASHAGHAGNTGGGHYNLFIVSDAFEGLSLIQRHRLVFAHVDALMQSQIHALSIQAKTPNEVSQP</sequence>
<dbReference type="Pfam" id="PF01722">
    <property type="entry name" value="BolA"/>
    <property type="match status" value="1"/>
</dbReference>
<gene>
    <name evidence="2" type="ORF">LP43_0573</name>
</gene>
<dbReference type="Gene3D" id="3.30.300.90">
    <property type="entry name" value="BolA-like"/>
    <property type="match status" value="1"/>
</dbReference>
<dbReference type="GO" id="GO:0016226">
    <property type="term" value="P:iron-sulfur cluster assembly"/>
    <property type="evidence" value="ECO:0007669"/>
    <property type="project" value="TreeGrafter"/>
</dbReference>
<keyword evidence="2" id="KW-0132">Cell division</keyword>
<dbReference type="PIRSF" id="PIRSF003113">
    <property type="entry name" value="BolA"/>
    <property type="match status" value="1"/>
</dbReference>
<dbReference type="AlphaFoldDB" id="A0A0A0BJU9"/>
<dbReference type="PANTHER" id="PTHR46230">
    <property type="match status" value="1"/>
</dbReference>
<dbReference type="STRING" id="392484.LP43_0573"/>
<dbReference type="RefSeq" id="WP_036311739.1">
    <property type="nucleotide sequence ID" value="NZ_JRQD01000001.1"/>
</dbReference>
<dbReference type="Proteomes" id="UP000029999">
    <property type="component" value="Unassembled WGS sequence"/>
</dbReference>
<reference evidence="2 3" key="1">
    <citation type="submission" date="2014-09" db="EMBL/GenBank/DDBJ databases">
        <authorList>
            <person name="Grob C."/>
            <person name="Taubert M."/>
            <person name="Howat A.M."/>
            <person name="Burns O.J."/>
            <person name="Dixon J.L."/>
            <person name="Chen Y."/>
            <person name="Murrell J.C."/>
        </authorList>
    </citation>
    <scope>NUCLEOTIDE SEQUENCE [LARGE SCALE GENOMIC DNA]</scope>
    <source>
        <strain evidence="2">L4</strain>
    </source>
</reference>
<name>A0A0A0BJU9_9GAMM</name>
<dbReference type="PANTHER" id="PTHR46230:SF7">
    <property type="entry name" value="BOLA-LIKE PROTEIN 1"/>
    <property type="match status" value="1"/>
</dbReference>
<accession>A0A0A0BJU9</accession>
<organism evidence="2 3">
    <name type="scientific">Methylophaga thiooxydans</name>
    <dbReference type="NCBI Taxonomy" id="392484"/>
    <lineage>
        <taxon>Bacteria</taxon>
        <taxon>Pseudomonadati</taxon>
        <taxon>Pseudomonadota</taxon>
        <taxon>Gammaproteobacteria</taxon>
        <taxon>Thiotrichales</taxon>
        <taxon>Piscirickettsiaceae</taxon>
        <taxon>Methylophaga</taxon>
    </lineage>
</organism>
<dbReference type="EMBL" id="JRQD01000001">
    <property type="protein sequence ID" value="KGM08150.1"/>
    <property type="molecule type" value="Genomic_DNA"/>
</dbReference>
<dbReference type="SUPFAM" id="SSF82657">
    <property type="entry name" value="BolA-like"/>
    <property type="match status" value="1"/>
</dbReference>
<dbReference type="InterPro" id="IPR036065">
    <property type="entry name" value="BolA-like_sf"/>
</dbReference>
<evidence type="ECO:0000256" key="1">
    <source>
        <dbReference type="RuleBase" id="RU003860"/>
    </source>
</evidence>
<comment type="caution">
    <text evidence="2">The sequence shown here is derived from an EMBL/GenBank/DDBJ whole genome shotgun (WGS) entry which is preliminary data.</text>
</comment>
<keyword evidence="2" id="KW-0131">Cell cycle</keyword>
<comment type="similarity">
    <text evidence="1">Belongs to the BolA/IbaG family.</text>
</comment>
<dbReference type="GO" id="GO:0051301">
    <property type="term" value="P:cell division"/>
    <property type="evidence" value="ECO:0007669"/>
    <property type="project" value="UniProtKB-KW"/>
</dbReference>
<evidence type="ECO:0000313" key="2">
    <source>
        <dbReference type="EMBL" id="KGM08150.1"/>
    </source>
</evidence>
<evidence type="ECO:0000313" key="3">
    <source>
        <dbReference type="Proteomes" id="UP000029999"/>
    </source>
</evidence>